<dbReference type="PANTHER" id="PTHR36985">
    <property type="entry name" value="TRANSLOCATION AND ASSEMBLY MODULE SUBUNIT TAMB"/>
    <property type="match status" value="1"/>
</dbReference>
<sequence length="1445" mass="154182">MNPDAPELAPAGAAPQPLVSKPRWGLRVLAVVLVVCLWLTVLLLASPALLRTEWATARLLAWVPGLQVVEPRGALWGDFRATRLEVGLPRGGRLVLLQPAWQGLSVHHAPQAPWQLGIRITRLKSSELQLKWVPDAKAAPGQAPDRIQLPVSLRVDTLQVDRLSTPWQQGQPVTGLRAQLALQQPDHTVQVDALQWHGWALTAQARLAAAERGVQQLTAQVQVVGPQGTGELTAKGSLANLNLAATAAVRPGPSAPTQTLRAQARVAPFAAWPVLQAQAQVQQFDLQPWVPGGPFTALSGQISLAPRDVLPGAPGTRVQPGQTTGAASQRGLARGASQDPARAPDLLLDVSLRNDKAAAWDAASLPVRQLSGQATVLAAVSGPSGHVLGQRGQLALRLTLPGRDGRRDGEVQVTGPWHLQQAERTQLALVLRQLDLQALHSQAPPVMWQGQAQLRGMSQAAEGGAGVWSLKAELDGRGLNAPGLSSGALVNLQATLSERRIALDRLHLKAGEAQAQLKGLWAQQDDARWAGNVNASFDRFDPAHWLPWPRPPGDALQRTALQGRLEGRASLLAPRAAERSETAPVALWARRLNAQLQGQLTDSLLLGVPTTAELQWRWPADTGGWQGRVQASAAGNSLLLSAQGPTLEPGPGWVSQAQWQLQAPRLNALQAWAAATGWRELRGQVDSAGQWQGNAKGWQSQGHLQAQGVQALQGAARVGLASAQGQWVLHEGEGAAPWQLSLQARDAQWGGWTVSDLRSSLVGTRQLHQWTVQADVLTPERQLSNGARVREQARAEWALQGRWSGPRNDAGSVSRWTADVSRLSVQPIPQPASASQPSHTAVAGAWLVVNPFQLDTEWGPQGRRWRVGATQARVFGAQLMVSPSGGQGTAAGEGVDLEVSLTPLAVAEVLGRWQPDAGWGGDLLVGGSLTARRAPGGAWAVTGVLQRVSGDLSLRETGIDGATAQRLGLRDFKLTLTAREGLWRLEPLLGGRVLGSIGGVLSLRAQRPDLLPDADDALSGQMQLKVDNLRAASVWAPAGWRLGGKLAANLQVAGTLHKPDLQGLVAGEGVSVANPLLGVQVTRGEMLLRLGERTARIERFEAQGGNDGGLLTATGVATFGEVPTARVALRTQRFALLQRVDRRAVVTGQLEATLQPDQLQAQGEFGVDEGLIDISQSEAPTIGDDVNVVNRPGVADEPVQAGATRKMTVQINLNLGERLRLKGRGLDTHLGGQMRLTTPGNRPQIHGRVMALDGTYAAYGQKLLIERGGITFTGPVENPRLDILAMRPQSPTASASDVKVGVQISGTAQEPRVRLYSEPSMSDTEKLSWLVLGRAPAGLGGADLGLLQTAAAALLDGEGPSRRDNLVSTLGLDELSVRQNDGAVRDTIVSVGKQVSRNWYLGYERSLNATTGTWQAIYRLAQRFTLRAQAGDDNAVDLIWSRRWD</sequence>
<reference evidence="8 9" key="1">
    <citation type="submission" date="2019-02" db="EMBL/GenBank/DDBJ databases">
        <title>Aquabacterium sp. strain KMB7.</title>
        <authorList>
            <person name="Chen W.-M."/>
        </authorList>
    </citation>
    <scope>NUCLEOTIDE SEQUENCE [LARGE SCALE GENOMIC DNA]</scope>
    <source>
        <strain evidence="8 9">KMB7</strain>
    </source>
</reference>
<evidence type="ECO:0000256" key="2">
    <source>
        <dbReference type="ARBA" id="ARBA00022692"/>
    </source>
</evidence>
<dbReference type="GO" id="GO:0009306">
    <property type="term" value="P:protein secretion"/>
    <property type="evidence" value="ECO:0007669"/>
    <property type="project" value="InterPro"/>
</dbReference>
<keyword evidence="4 6" id="KW-0472">Membrane</keyword>
<evidence type="ECO:0000313" key="8">
    <source>
        <dbReference type="EMBL" id="TBO28681.1"/>
    </source>
</evidence>
<proteinExistence type="predicted"/>
<comment type="subcellular location">
    <subcellularLocation>
        <location evidence="1">Membrane</location>
        <topology evidence="1">Single-pass membrane protein</topology>
    </subcellularLocation>
</comment>
<dbReference type="RefSeq" id="WP_130968772.1">
    <property type="nucleotide sequence ID" value="NZ_SIXI01000006.1"/>
</dbReference>
<dbReference type="GO" id="GO:0005886">
    <property type="term" value="C:plasma membrane"/>
    <property type="evidence" value="ECO:0007669"/>
    <property type="project" value="InterPro"/>
</dbReference>
<feature type="transmembrane region" description="Helical" evidence="6">
    <location>
        <begin position="28"/>
        <end position="50"/>
    </location>
</feature>
<dbReference type="Pfam" id="PF04357">
    <property type="entry name" value="TamB"/>
    <property type="match status" value="1"/>
</dbReference>
<dbReference type="PANTHER" id="PTHR36985:SF1">
    <property type="entry name" value="TRANSLOCATION AND ASSEMBLY MODULE SUBUNIT TAMB"/>
    <property type="match status" value="1"/>
</dbReference>
<protein>
    <recommendedName>
        <fullName evidence="7">Translocation and assembly module TamB C-terminal domain-containing protein</fullName>
    </recommendedName>
</protein>
<evidence type="ECO:0000256" key="6">
    <source>
        <dbReference type="SAM" id="Phobius"/>
    </source>
</evidence>
<organism evidence="8 9">
    <name type="scientific">Aquabacterium lacunae</name>
    <dbReference type="NCBI Taxonomy" id="2528630"/>
    <lineage>
        <taxon>Bacteria</taxon>
        <taxon>Pseudomonadati</taxon>
        <taxon>Pseudomonadota</taxon>
        <taxon>Betaproteobacteria</taxon>
        <taxon>Burkholderiales</taxon>
        <taxon>Aquabacterium</taxon>
    </lineage>
</organism>
<dbReference type="OrthoDB" id="5288149at2"/>
<name>A0A4Q9GVG3_9BURK</name>
<dbReference type="InterPro" id="IPR007452">
    <property type="entry name" value="TamB_C"/>
</dbReference>
<evidence type="ECO:0000256" key="4">
    <source>
        <dbReference type="ARBA" id="ARBA00023136"/>
    </source>
</evidence>
<dbReference type="EMBL" id="SIXI01000006">
    <property type="protein sequence ID" value="TBO28681.1"/>
    <property type="molecule type" value="Genomic_DNA"/>
</dbReference>
<evidence type="ECO:0000256" key="3">
    <source>
        <dbReference type="ARBA" id="ARBA00022989"/>
    </source>
</evidence>
<keyword evidence="2 6" id="KW-0812">Transmembrane</keyword>
<gene>
    <name evidence="8" type="ORF">EYS42_13755</name>
</gene>
<keyword evidence="3 6" id="KW-1133">Transmembrane helix</keyword>
<feature type="domain" description="Translocation and assembly module TamB C-terminal" evidence="7">
    <location>
        <begin position="1106"/>
        <end position="1444"/>
    </location>
</feature>
<evidence type="ECO:0000313" key="9">
    <source>
        <dbReference type="Proteomes" id="UP000292120"/>
    </source>
</evidence>
<comment type="caution">
    <text evidence="8">The sequence shown here is derived from an EMBL/GenBank/DDBJ whole genome shotgun (WGS) entry which is preliminary data.</text>
</comment>
<dbReference type="Proteomes" id="UP000292120">
    <property type="component" value="Unassembled WGS sequence"/>
</dbReference>
<feature type="region of interest" description="Disordered" evidence="5">
    <location>
        <begin position="308"/>
        <end position="340"/>
    </location>
</feature>
<accession>A0A4Q9GVG3</accession>
<evidence type="ECO:0000256" key="5">
    <source>
        <dbReference type="SAM" id="MobiDB-lite"/>
    </source>
</evidence>
<keyword evidence="9" id="KW-1185">Reference proteome</keyword>
<evidence type="ECO:0000256" key="1">
    <source>
        <dbReference type="ARBA" id="ARBA00004167"/>
    </source>
</evidence>
<evidence type="ECO:0000259" key="7">
    <source>
        <dbReference type="Pfam" id="PF04357"/>
    </source>
</evidence>